<name>A0ABQ8AH37_BRANA</name>
<keyword evidence="1" id="KW-0812">Transmembrane</keyword>
<evidence type="ECO:0000313" key="2">
    <source>
        <dbReference type="EMBL" id="KAH0891866.1"/>
    </source>
</evidence>
<protein>
    <submittedName>
        <fullName evidence="2">Uncharacterized protein</fullName>
    </submittedName>
</protein>
<feature type="non-terminal residue" evidence="2">
    <location>
        <position position="1"/>
    </location>
</feature>
<evidence type="ECO:0000313" key="3">
    <source>
        <dbReference type="Proteomes" id="UP000824890"/>
    </source>
</evidence>
<feature type="transmembrane region" description="Helical" evidence="1">
    <location>
        <begin position="7"/>
        <end position="30"/>
    </location>
</feature>
<keyword evidence="3" id="KW-1185">Reference proteome</keyword>
<dbReference type="Proteomes" id="UP000824890">
    <property type="component" value="Unassembled WGS sequence"/>
</dbReference>
<proteinExistence type="predicted"/>
<dbReference type="EMBL" id="JAGKQM010000013">
    <property type="protein sequence ID" value="KAH0891866.1"/>
    <property type="molecule type" value="Genomic_DNA"/>
</dbReference>
<reference evidence="2 3" key="1">
    <citation type="submission" date="2021-05" db="EMBL/GenBank/DDBJ databases">
        <title>Genome Assembly of Synthetic Allotetraploid Brassica napus Reveals Homoeologous Exchanges between Subgenomes.</title>
        <authorList>
            <person name="Davis J.T."/>
        </authorList>
    </citation>
    <scope>NUCLEOTIDE SEQUENCE [LARGE SCALE GENOMIC DNA]</scope>
    <source>
        <strain evidence="3">cv. Da-Ae</strain>
        <tissue evidence="2">Seedling</tissue>
    </source>
</reference>
<comment type="caution">
    <text evidence="2">The sequence shown here is derived from an EMBL/GenBank/DDBJ whole genome shotgun (WGS) entry which is preliminary data.</text>
</comment>
<accession>A0ABQ8AH37</accession>
<gene>
    <name evidence="2" type="ORF">HID58_054295</name>
</gene>
<organism evidence="2 3">
    <name type="scientific">Brassica napus</name>
    <name type="common">Rape</name>
    <dbReference type="NCBI Taxonomy" id="3708"/>
    <lineage>
        <taxon>Eukaryota</taxon>
        <taxon>Viridiplantae</taxon>
        <taxon>Streptophyta</taxon>
        <taxon>Embryophyta</taxon>
        <taxon>Tracheophyta</taxon>
        <taxon>Spermatophyta</taxon>
        <taxon>Magnoliopsida</taxon>
        <taxon>eudicotyledons</taxon>
        <taxon>Gunneridae</taxon>
        <taxon>Pentapetalae</taxon>
        <taxon>rosids</taxon>
        <taxon>malvids</taxon>
        <taxon>Brassicales</taxon>
        <taxon>Brassicaceae</taxon>
        <taxon>Brassiceae</taxon>
        <taxon>Brassica</taxon>
    </lineage>
</organism>
<evidence type="ECO:0000256" key="1">
    <source>
        <dbReference type="SAM" id="Phobius"/>
    </source>
</evidence>
<keyword evidence="1" id="KW-1133">Transmembrane helix</keyword>
<sequence>NDAHLRFGFGLTCIVSFLLGVIPVFIAWIYSEFLEYKRSSLHSKVYTVAKQYSARQRIPPPPETAEKPFRALIFDRFSMYLLVCGIFWEMNQEKMEAIDLNDDTQNDVMDEDIEDHEVLEDSEANRGTQPRQVQSRRKVSRCWRKFTILGGRLLKTSKEAGSWSKVNHDIRRVMKN</sequence>
<keyword evidence="1" id="KW-0472">Membrane</keyword>